<dbReference type="EMBL" id="CP000629">
    <property type="protein sequence ID" value="ACM30294.1"/>
    <property type="molecule type" value="Genomic_DNA"/>
</dbReference>
<dbReference type="Pfam" id="PF25954">
    <property type="entry name" value="Beta-barrel_RND_2"/>
    <property type="match status" value="1"/>
</dbReference>
<dbReference type="GO" id="GO:1990281">
    <property type="term" value="C:efflux pump complex"/>
    <property type="evidence" value="ECO:0007669"/>
    <property type="project" value="TreeGrafter"/>
</dbReference>
<dbReference type="InterPro" id="IPR006143">
    <property type="entry name" value="RND_pump_MFP"/>
</dbReference>
<dbReference type="HOGENOM" id="CLU_920201_0_0_5"/>
<gene>
    <name evidence="4" type="ordered locus">Arad_9204</name>
</gene>
<evidence type="ECO:0000259" key="2">
    <source>
        <dbReference type="Pfam" id="PF25917"/>
    </source>
</evidence>
<sequence length="302" mass="32411">MWRHPVAEAISQPTNETDAIVQDKLPARLPQTPPPQSVIGSGYVVAEKMITLRPEISGKVAELPLDIGDHFAAGQIIVRLDTTTDEIELRIARSQAASADAAVHRVEVSLAQARRTLERTKLLVERGVKALSSLDEDSLSVVQLTSDLDVARQAAETARLQVEKQDRNLVLHRIVAPFDGVIVTRLAGLGDIVASGTDGGGPRDGIAILLDPNSLTIDVDIAQSNAARIEPGQTAVAVLDAFPDRTFKMRVRTIVPAASLQKGTVTARLEFLTPPARVLPNMAAKVTLDAPELQANTNERGF</sequence>
<dbReference type="NCBIfam" id="TIGR01730">
    <property type="entry name" value="RND_mfp"/>
    <property type="match status" value="1"/>
</dbReference>
<feature type="domain" description="CusB-like beta-barrel" evidence="3">
    <location>
        <begin position="217"/>
        <end position="291"/>
    </location>
</feature>
<dbReference type="Proteomes" id="UP000001600">
    <property type="component" value="Chromosome 2"/>
</dbReference>
<dbReference type="InterPro" id="IPR058625">
    <property type="entry name" value="MdtA-like_BSH"/>
</dbReference>
<dbReference type="eggNOG" id="COG0845">
    <property type="taxonomic scope" value="Bacteria"/>
</dbReference>
<feature type="domain" description="Multidrug resistance protein MdtA-like barrel-sandwich hybrid" evidence="2">
    <location>
        <begin position="49"/>
        <end position="197"/>
    </location>
</feature>
<dbReference type="KEGG" id="ara:Arad_9204"/>
<evidence type="ECO:0000313" key="4">
    <source>
        <dbReference type="EMBL" id="ACM30294.1"/>
    </source>
</evidence>
<dbReference type="GO" id="GO:0015562">
    <property type="term" value="F:efflux transmembrane transporter activity"/>
    <property type="evidence" value="ECO:0007669"/>
    <property type="project" value="TreeGrafter"/>
</dbReference>
<evidence type="ECO:0000259" key="3">
    <source>
        <dbReference type="Pfam" id="PF25954"/>
    </source>
</evidence>
<evidence type="ECO:0000256" key="1">
    <source>
        <dbReference type="ARBA" id="ARBA00009477"/>
    </source>
</evidence>
<dbReference type="SUPFAM" id="SSF111369">
    <property type="entry name" value="HlyD-like secretion proteins"/>
    <property type="match status" value="1"/>
</dbReference>
<reference evidence="4 5" key="1">
    <citation type="journal article" date="2009" name="J. Bacteriol.">
        <title>Genome sequences of three Agrobacterium biovars help elucidate the evolution of multichromosome genomes in bacteria.</title>
        <authorList>
            <person name="Slater S.C."/>
            <person name="Goldman B.S."/>
            <person name="Goodner B."/>
            <person name="Setubal J.C."/>
            <person name="Farrand S.K."/>
            <person name="Nester E.W."/>
            <person name="Burr T.J."/>
            <person name="Banta L."/>
            <person name="Dickerman A.W."/>
            <person name="Paulsen I."/>
            <person name="Otten L."/>
            <person name="Suen G."/>
            <person name="Welch R."/>
            <person name="Almeida N.F."/>
            <person name="Arnold F."/>
            <person name="Burton O.T."/>
            <person name="Du Z."/>
            <person name="Ewing A."/>
            <person name="Godsy E."/>
            <person name="Heisel S."/>
            <person name="Houmiel K.L."/>
            <person name="Jhaveri J."/>
            <person name="Lu J."/>
            <person name="Miller N.M."/>
            <person name="Norton S."/>
            <person name="Chen Q."/>
            <person name="Phoolcharoen W."/>
            <person name="Ohlin V."/>
            <person name="Ondrusek D."/>
            <person name="Pride N."/>
            <person name="Stricklin S.L."/>
            <person name="Sun J."/>
            <person name="Wheeler C."/>
            <person name="Wilson L."/>
            <person name="Zhu H."/>
            <person name="Wood D.W."/>
        </authorList>
    </citation>
    <scope>NUCLEOTIDE SEQUENCE [LARGE SCALE GENOMIC DNA]</scope>
    <source>
        <strain evidence="5">K84 / ATCC BAA-868</strain>
    </source>
</reference>
<name>B9JK52_RHIR8</name>
<evidence type="ECO:0000313" key="5">
    <source>
        <dbReference type="Proteomes" id="UP000001600"/>
    </source>
</evidence>
<dbReference type="PANTHER" id="PTHR30469">
    <property type="entry name" value="MULTIDRUG RESISTANCE PROTEIN MDTA"/>
    <property type="match status" value="1"/>
</dbReference>
<dbReference type="InterPro" id="IPR058792">
    <property type="entry name" value="Beta-barrel_RND_2"/>
</dbReference>
<dbReference type="Gene3D" id="2.40.30.170">
    <property type="match status" value="1"/>
</dbReference>
<dbReference type="AlphaFoldDB" id="B9JK52"/>
<organism evidence="4 5">
    <name type="scientific">Rhizobium rhizogenes (strain K84 / ATCC BAA-868)</name>
    <name type="common">Agrobacterium radiobacter</name>
    <dbReference type="NCBI Taxonomy" id="311403"/>
    <lineage>
        <taxon>Bacteria</taxon>
        <taxon>Pseudomonadati</taxon>
        <taxon>Pseudomonadota</taxon>
        <taxon>Alphaproteobacteria</taxon>
        <taxon>Hyphomicrobiales</taxon>
        <taxon>Rhizobiaceae</taxon>
        <taxon>Rhizobium/Agrobacterium group</taxon>
        <taxon>Rhizobium</taxon>
    </lineage>
</organism>
<proteinExistence type="inferred from homology"/>
<dbReference type="Pfam" id="PF25917">
    <property type="entry name" value="BSH_RND"/>
    <property type="match status" value="1"/>
</dbReference>
<dbReference type="Gene3D" id="2.40.50.100">
    <property type="match status" value="2"/>
</dbReference>
<dbReference type="STRING" id="311403.Arad_9204"/>
<protein>
    <submittedName>
        <fullName evidence="4">Uncharacterized protein</fullName>
    </submittedName>
</protein>
<comment type="similarity">
    <text evidence="1">Belongs to the membrane fusion protein (MFP) (TC 8.A.1) family.</text>
</comment>
<accession>B9JK52</accession>